<reference evidence="2" key="2">
    <citation type="submission" date="2014-07" db="EMBL/GenBank/DDBJ databases">
        <authorList>
            <person name="Hull J."/>
        </authorList>
    </citation>
    <scope>NUCLEOTIDE SEQUENCE</scope>
</reference>
<protein>
    <submittedName>
        <fullName evidence="2">NADH-quinone oxidoreductase subunit H</fullName>
    </submittedName>
</protein>
<gene>
    <name evidence="2" type="primary">nuoH</name>
    <name evidence="2" type="ORF">CM83_10730</name>
</gene>
<accession>A0A0A9YPQ4</accession>
<keyword evidence="1" id="KW-0732">Signal</keyword>
<dbReference type="EMBL" id="GBHO01010531">
    <property type="protein sequence ID" value="JAG33073.1"/>
    <property type="molecule type" value="Transcribed_RNA"/>
</dbReference>
<evidence type="ECO:0000313" key="2">
    <source>
        <dbReference type="EMBL" id="JAG33073.1"/>
    </source>
</evidence>
<name>A0A0A9YPQ4_LYGHE</name>
<reference evidence="2" key="1">
    <citation type="journal article" date="2014" name="PLoS ONE">
        <title>Transcriptome-Based Identification of ABC Transporters in the Western Tarnished Plant Bug Lygus hesperus.</title>
        <authorList>
            <person name="Hull J.J."/>
            <person name="Chaney K."/>
            <person name="Geib S.M."/>
            <person name="Fabrick J.A."/>
            <person name="Brent C.S."/>
            <person name="Walsh D."/>
            <person name="Lavine L.C."/>
        </authorList>
    </citation>
    <scope>NUCLEOTIDE SEQUENCE</scope>
</reference>
<proteinExistence type="predicted"/>
<evidence type="ECO:0000256" key="1">
    <source>
        <dbReference type="SAM" id="SignalP"/>
    </source>
</evidence>
<sequence>MCVSVYVLIVKVTRLLCTMTCIALKPVKHVVLALTECLTCIIRRQRCLTRYDQLLHMSYKAFMPLSLHMVRPVVAKPIQWKDCRTRQSPQRQQNQQIHLWDKTLIRSAVVQLRRMCRAHQ</sequence>
<dbReference type="AlphaFoldDB" id="A0A0A9YPQ4"/>
<feature type="signal peptide" evidence="1">
    <location>
        <begin position="1"/>
        <end position="23"/>
    </location>
</feature>
<organism evidence="2">
    <name type="scientific">Lygus hesperus</name>
    <name type="common">Western plant bug</name>
    <dbReference type="NCBI Taxonomy" id="30085"/>
    <lineage>
        <taxon>Eukaryota</taxon>
        <taxon>Metazoa</taxon>
        <taxon>Ecdysozoa</taxon>
        <taxon>Arthropoda</taxon>
        <taxon>Hexapoda</taxon>
        <taxon>Insecta</taxon>
        <taxon>Pterygota</taxon>
        <taxon>Neoptera</taxon>
        <taxon>Paraneoptera</taxon>
        <taxon>Hemiptera</taxon>
        <taxon>Heteroptera</taxon>
        <taxon>Panheteroptera</taxon>
        <taxon>Cimicomorpha</taxon>
        <taxon>Miridae</taxon>
        <taxon>Mirini</taxon>
        <taxon>Lygus</taxon>
    </lineage>
</organism>
<feature type="chain" id="PRO_5002052321" evidence="1">
    <location>
        <begin position="24"/>
        <end position="120"/>
    </location>
</feature>